<dbReference type="OrthoDB" id="3270804at2759"/>
<dbReference type="SUPFAM" id="SSF55658">
    <property type="entry name" value="L9 N-domain-like"/>
    <property type="match status" value="1"/>
</dbReference>
<feature type="compositionally biased region" description="Polar residues" evidence="1">
    <location>
        <begin position="203"/>
        <end position="213"/>
    </location>
</feature>
<feature type="compositionally biased region" description="Pro residues" evidence="1">
    <location>
        <begin position="246"/>
        <end position="257"/>
    </location>
</feature>
<proteinExistence type="predicted"/>
<keyword evidence="4" id="KW-1185">Reference proteome</keyword>
<dbReference type="InterPro" id="IPR037056">
    <property type="entry name" value="RNase_H1_N_sf"/>
</dbReference>
<feature type="region of interest" description="Disordered" evidence="1">
    <location>
        <begin position="79"/>
        <end position="98"/>
    </location>
</feature>
<comment type="caution">
    <text evidence="3">The sequence shown here is derived from an EMBL/GenBank/DDBJ whole genome shotgun (WGS) entry which is preliminary data.</text>
</comment>
<protein>
    <recommendedName>
        <fullName evidence="2">Ribonuclease H1 N-terminal domain-containing protein</fullName>
    </recommendedName>
</protein>
<dbReference type="AlphaFoldDB" id="A0A8H5CLU2"/>
<evidence type="ECO:0000256" key="1">
    <source>
        <dbReference type="SAM" id="MobiDB-lite"/>
    </source>
</evidence>
<evidence type="ECO:0000259" key="2">
    <source>
        <dbReference type="Pfam" id="PF01693"/>
    </source>
</evidence>
<evidence type="ECO:0000313" key="4">
    <source>
        <dbReference type="Proteomes" id="UP000559256"/>
    </source>
</evidence>
<feature type="region of interest" description="Disordered" evidence="1">
    <location>
        <begin position="164"/>
        <end position="257"/>
    </location>
</feature>
<sequence>MSEICTTMNTKNLAEMALDMISDLEQSLETHMVRHMLVHIHSDSDSDHETLPTTIDSDDESWEQLSDLDMEINSYQTSRPTCTPQLFGHRTKETEEGKQPLKRAKFYNVYTGDGAGTYRDWSEAGARTNKVSGALHQSFQSWEEALEAWKQYCLSHHDHPSDMQDGTVYIPVQSTPQPRSVSPPRHSVRAQSIAPQHVPAPSTPTQLAGTSTRRVAESPQELFSSSQSRHGSPSKKRVATAFYGPESPPRQPVSSPRPPLWAKRIVVFNREEVDEIMREAARRGLRTQQREVDSIVEASEWFSQLDLSTESSSVSDDLT</sequence>
<dbReference type="Pfam" id="PF01693">
    <property type="entry name" value="Cauli_VI"/>
    <property type="match status" value="1"/>
</dbReference>
<dbReference type="Gene3D" id="3.40.970.10">
    <property type="entry name" value="Ribonuclease H1, N-terminal domain"/>
    <property type="match status" value="1"/>
</dbReference>
<dbReference type="Proteomes" id="UP000559256">
    <property type="component" value="Unassembled WGS sequence"/>
</dbReference>
<dbReference type="InterPro" id="IPR011320">
    <property type="entry name" value="RNase_H1_N"/>
</dbReference>
<accession>A0A8H5CLU2</accession>
<gene>
    <name evidence="3" type="ORF">D9758_015904</name>
</gene>
<evidence type="ECO:0000313" key="3">
    <source>
        <dbReference type="EMBL" id="KAF5343848.1"/>
    </source>
</evidence>
<dbReference type="InterPro" id="IPR009027">
    <property type="entry name" value="Ribosomal_bL9/RNase_H1_N"/>
</dbReference>
<dbReference type="EMBL" id="JAACJM010000132">
    <property type="protein sequence ID" value="KAF5343848.1"/>
    <property type="molecule type" value="Genomic_DNA"/>
</dbReference>
<name>A0A8H5CLU2_9AGAR</name>
<feature type="compositionally biased region" description="Polar residues" evidence="1">
    <location>
        <begin position="221"/>
        <end position="231"/>
    </location>
</feature>
<reference evidence="3 4" key="1">
    <citation type="journal article" date="2020" name="ISME J.">
        <title>Uncovering the hidden diversity of litter-decomposition mechanisms in mushroom-forming fungi.</title>
        <authorList>
            <person name="Floudas D."/>
            <person name="Bentzer J."/>
            <person name="Ahren D."/>
            <person name="Johansson T."/>
            <person name="Persson P."/>
            <person name="Tunlid A."/>
        </authorList>
    </citation>
    <scope>NUCLEOTIDE SEQUENCE [LARGE SCALE GENOMIC DNA]</scope>
    <source>
        <strain evidence="3 4">CBS 291.85</strain>
    </source>
</reference>
<feature type="domain" description="Ribonuclease H1 N-terminal" evidence="2">
    <location>
        <begin position="105"/>
        <end position="147"/>
    </location>
</feature>
<organism evidence="3 4">
    <name type="scientific">Tetrapyrgos nigripes</name>
    <dbReference type="NCBI Taxonomy" id="182062"/>
    <lineage>
        <taxon>Eukaryota</taxon>
        <taxon>Fungi</taxon>
        <taxon>Dikarya</taxon>
        <taxon>Basidiomycota</taxon>
        <taxon>Agaricomycotina</taxon>
        <taxon>Agaricomycetes</taxon>
        <taxon>Agaricomycetidae</taxon>
        <taxon>Agaricales</taxon>
        <taxon>Marasmiineae</taxon>
        <taxon>Marasmiaceae</taxon>
        <taxon>Tetrapyrgos</taxon>
    </lineage>
</organism>